<reference evidence="2" key="1">
    <citation type="submission" date="2011-07" db="EMBL/GenBank/DDBJ databases">
        <authorList>
            <consortium name="Caenorhabditis brenneri Sequencing and Analysis Consortium"/>
            <person name="Wilson R.K."/>
        </authorList>
    </citation>
    <scope>NUCLEOTIDE SEQUENCE [LARGE SCALE GENOMIC DNA]</scope>
    <source>
        <strain evidence="2">PB2801</strain>
    </source>
</reference>
<dbReference type="HOGENOM" id="CLU_3360177_0_0_1"/>
<sequence>MEVEACRFLKANIVGAAGHEFKPIKGILITFRQTLF</sequence>
<dbReference type="EMBL" id="GL379912">
    <property type="protein sequence ID" value="EGT34350.1"/>
    <property type="molecule type" value="Genomic_DNA"/>
</dbReference>
<name>G0NMY2_CAEBE</name>
<protein>
    <submittedName>
        <fullName evidence="1">Uncharacterized protein</fullName>
    </submittedName>
</protein>
<evidence type="ECO:0000313" key="1">
    <source>
        <dbReference type="EMBL" id="EGT34350.1"/>
    </source>
</evidence>
<keyword evidence="2" id="KW-1185">Reference proteome</keyword>
<accession>G0NMY2</accession>
<dbReference type="Proteomes" id="UP000008068">
    <property type="component" value="Unassembled WGS sequence"/>
</dbReference>
<dbReference type="InParanoid" id="G0NMY2"/>
<proteinExistence type="predicted"/>
<organism evidence="2">
    <name type="scientific">Caenorhabditis brenneri</name>
    <name type="common">Nematode worm</name>
    <dbReference type="NCBI Taxonomy" id="135651"/>
    <lineage>
        <taxon>Eukaryota</taxon>
        <taxon>Metazoa</taxon>
        <taxon>Ecdysozoa</taxon>
        <taxon>Nematoda</taxon>
        <taxon>Chromadorea</taxon>
        <taxon>Rhabditida</taxon>
        <taxon>Rhabditina</taxon>
        <taxon>Rhabditomorpha</taxon>
        <taxon>Rhabditoidea</taxon>
        <taxon>Rhabditidae</taxon>
        <taxon>Peloderinae</taxon>
        <taxon>Caenorhabditis</taxon>
    </lineage>
</organism>
<evidence type="ECO:0000313" key="2">
    <source>
        <dbReference type="Proteomes" id="UP000008068"/>
    </source>
</evidence>
<gene>
    <name evidence="1" type="ORF">CAEBREN_00767</name>
</gene>
<dbReference type="AlphaFoldDB" id="G0NMY2"/>